<dbReference type="InterPro" id="IPR033443">
    <property type="entry name" value="PROP1-like_PPR_dom"/>
</dbReference>
<dbReference type="Proteomes" id="UP000652761">
    <property type="component" value="Unassembled WGS sequence"/>
</dbReference>
<evidence type="ECO:0000313" key="6">
    <source>
        <dbReference type="Proteomes" id="UP000652761"/>
    </source>
</evidence>
<reference evidence="5" key="1">
    <citation type="submission" date="2017-07" db="EMBL/GenBank/DDBJ databases">
        <title>Taro Niue Genome Assembly and Annotation.</title>
        <authorList>
            <person name="Atibalentja N."/>
            <person name="Keating K."/>
            <person name="Fields C.J."/>
        </authorList>
    </citation>
    <scope>NUCLEOTIDE SEQUENCE</scope>
    <source>
        <strain evidence="5">Niue_2</strain>
        <tissue evidence="5">Leaf</tissue>
    </source>
</reference>
<dbReference type="NCBIfam" id="TIGR00756">
    <property type="entry name" value="PPR"/>
    <property type="match status" value="11"/>
</dbReference>
<dbReference type="SUPFAM" id="SSF81901">
    <property type="entry name" value="HCP-like"/>
    <property type="match status" value="1"/>
</dbReference>
<feature type="repeat" description="PPR" evidence="3">
    <location>
        <begin position="334"/>
        <end position="368"/>
    </location>
</feature>
<feature type="repeat" description="PPR" evidence="3">
    <location>
        <begin position="439"/>
        <end position="473"/>
    </location>
</feature>
<dbReference type="AlphaFoldDB" id="A0A843X8V5"/>
<dbReference type="Pfam" id="PF13041">
    <property type="entry name" value="PPR_2"/>
    <property type="match status" value="4"/>
</dbReference>
<evidence type="ECO:0000256" key="2">
    <source>
        <dbReference type="ARBA" id="ARBA00022737"/>
    </source>
</evidence>
<gene>
    <name evidence="5" type="ORF">Taro_048715</name>
</gene>
<comment type="similarity">
    <text evidence="1">Belongs to the PPR family. P subfamily.</text>
</comment>
<evidence type="ECO:0000259" key="4">
    <source>
        <dbReference type="Pfam" id="PF17177"/>
    </source>
</evidence>
<dbReference type="EMBL" id="NMUH01006677">
    <property type="protein sequence ID" value="MQM15764.1"/>
    <property type="molecule type" value="Genomic_DNA"/>
</dbReference>
<accession>A0A843X8V5</accession>
<feature type="repeat" description="PPR" evidence="3">
    <location>
        <begin position="299"/>
        <end position="333"/>
    </location>
</feature>
<dbReference type="PANTHER" id="PTHR47938:SF35">
    <property type="entry name" value="PENTATRICOPEPTIDE REPEAT-CONTAINING PROTEIN 4, MITOCHONDRIAL-RELATED"/>
    <property type="match status" value="1"/>
</dbReference>
<evidence type="ECO:0000256" key="3">
    <source>
        <dbReference type="PROSITE-ProRule" id="PRU00708"/>
    </source>
</evidence>
<name>A0A843X8V5_COLES</name>
<proteinExistence type="inferred from homology"/>
<dbReference type="PANTHER" id="PTHR47938">
    <property type="entry name" value="RESPIRATORY COMPLEX I CHAPERONE (CIA84), PUTATIVE (AFU_ORTHOLOGUE AFUA_2G06020)-RELATED"/>
    <property type="match status" value="1"/>
</dbReference>
<dbReference type="Pfam" id="PF17177">
    <property type="entry name" value="PPR_long"/>
    <property type="match status" value="1"/>
</dbReference>
<comment type="caution">
    <text evidence="5">The sequence shown here is derived from an EMBL/GenBank/DDBJ whole genome shotgun (WGS) entry which is preliminary data.</text>
</comment>
<feature type="repeat" description="PPR" evidence="3">
    <location>
        <begin position="369"/>
        <end position="403"/>
    </location>
</feature>
<keyword evidence="2" id="KW-0677">Repeat</keyword>
<feature type="non-terminal residue" evidence="5">
    <location>
        <position position="581"/>
    </location>
</feature>
<evidence type="ECO:0000256" key="1">
    <source>
        <dbReference type="ARBA" id="ARBA00007626"/>
    </source>
</evidence>
<protein>
    <recommendedName>
        <fullName evidence="4">PROP1-like PPR domain-containing protein</fullName>
    </recommendedName>
</protein>
<feature type="repeat" description="PPR" evidence="3">
    <location>
        <begin position="474"/>
        <end position="508"/>
    </location>
</feature>
<feature type="repeat" description="PPR" evidence="3">
    <location>
        <begin position="229"/>
        <end position="263"/>
    </location>
</feature>
<dbReference type="GO" id="GO:0003729">
    <property type="term" value="F:mRNA binding"/>
    <property type="evidence" value="ECO:0007669"/>
    <property type="project" value="TreeGrafter"/>
</dbReference>
<keyword evidence="6" id="KW-1185">Reference proteome</keyword>
<dbReference type="InterPro" id="IPR011990">
    <property type="entry name" value="TPR-like_helical_dom_sf"/>
</dbReference>
<dbReference type="InterPro" id="IPR002885">
    <property type="entry name" value="PPR_rpt"/>
</dbReference>
<sequence length="581" mass="65181">PPCADNGTGDICAAAPSGSPRCHAISTYLSIHSVLLKRNSHAAISESLDLPIGRGWKYGSGFVDGVFPVLSPIAQQILEFLLEEGDPSKVWLSLDTLLPSHDIWDDLINVAVQLRINKQWDPIVLLCEWILNKSSFKPDIMCYNLLIDAYGRKSQYRKVESLYLRLLGSQCIPTEDTYALLLRTYCTSGLLDKAEAVFTEMQKSGITPSILHNLLLNLSWVICYLGEKSAVVYNGYIYGLVKTGNIEKALNIFQRMKKNRCRPSTDTYTMLINLYGKASQSAMALKMFNEMKTVKCKPNVCAYTALINAFARDGRCDKAEEVFEELQDAGHEPDVYAYNALMEAYSRAGFPFGSYEIFSLMQHMGCEPDQASYNILVDAYGRVGLHEDAHAVFEELKRQGMMPTMKSHMLLLSAYSKSGNIPKCEEIITQMHKSGLKPDTFVLNSMLNAYGKKGHFAKMEEVLNAMENGPYETDISTYNVLINIYGRAGFFSRMEDLFQSLPSKKLKPDVVTWTSRLGAYSRKKQYRKCLEIFEEMVDAGCHPDGGTAKVLLSACSSEEQIEQVTTVLRTMHKEAKTMFAI</sequence>
<feature type="domain" description="PROP1-like PPR" evidence="4">
    <location>
        <begin position="354"/>
        <end position="481"/>
    </location>
</feature>
<organism evidence="5 6">
    <name type="scientific">Colocasia esculenta</name>
    <name type="common">Wild taro</name>
    <name type="synonym">Arum esculentum</name>
    <dbReference type="NCBI Taxonomy" id="4460"/>
    <lineage>
        <taxon>Eukaryota</taxon>
        <taxon>Viridiplantae</taxon>
        <taxon>Streptophyta</taxon>
        <taxon>Embryophyta</taxon>
        <taxon>Tracheophyta</taxon>
        <taxon>Spermatophyta</taxon>
        <taxon>Magnoliopsida</taxon>
        <taxon>Liliopsida</taxon>
        <taxon>Araceae</taxon>
        <taxon>Aroideae</taxon>
        <taxon>Colocasieae</taxon>
        <taxon>Colocasia</taxon>
    </lineage>
</organism>
<feature type="repeat" description="PPR" evidence="3">
    <location>
        <begin position="174"/>
        <end position="208"/>
    </location>
</feature>
<feature type="repeat" description="PPR" evidence="3">
    <location>
        <begin position="139"/>
        <end position="173"/>
    </location>
</feature>
<feature type="repeat" description="PPR" evidence="3">
    <location>
        <begin position="264"/>
        <end position="298"/>
    </location>
</feature>
<dbReference type="Gene3D" id="1.25.40.10">
    <property type="entry name" value="Tetratricopeptide repeat domain"/>
    <property type="match status" value="4"/>
</dbReference>
<dbReference type="OrthoDB" id="185373at2759"/>
<feature type="repeat" description="PPR" evidence="3">
    <location>
        <begin position="509"/>
        <end position="543"/>
    </location>
</feature>
<feature type="repeat" description="PPR" evidence="3">
    <location>
        <begin position="404"/>
        <end position="438"/>
    </location>
</feature>
<evidence type="ECO:0000313" key="5">
    <source>
        <dbReference type="EMBL" id="MQM15764.1"/>
    </source>
</evidence>
<dbReference type="PROSITE" id="PS51375">
    <property type="entry name" value="PPR"/>
    <property type="match status" value="11"/>
</dbReference>